<dbReference type="AlphaFoldDB" id="A0AAN6ZDQ0"/>
<dbReference type="Gene3D" id="3.40.50.150">
    <property type="entry name" value="Vaccinia Virus protein VP39"/>
    <property type="match status" value="1"/>
</dbReference>
<sequence length="385" mass="41560">MHYIRLLRPPVVEAGRTHAKLNIVLTITTDLGDSFLSPQEPVQLSVIGAYAEKKDGKDQLVPITLTQAGNNATKWRAGMRVLKFDVPLPPRQPIKTIQIRPSSPHLTALSTNDIFLGKDGLVLAAYADLAPRGIGATPPAVCFRSLRLPVPNQALQVEEDIGESIARHIWDAGIAAVSLIAQICLESTAELPKLRTILLPGDRPLNIVELGCGVGVLGIGMARVLSLGPARAATQILLTDLPEAEERACANIARQVEAGRETPVELSFEALDWEDAENGCFGEKVQSRAWDLVVLSDCTYNADMLPPLVKTLSALRIHSARQGSDGGPVNTEVLLAAKPRHSSERVLFELMSADGWFIQEQAVLSLPVLDGEGQTVEVYLFGMKG</sequence>
<dbReference type="Proteomes" id="UP001304895">
    <property type="component" value="Unassembled WGS sequence"/>
</dbReference>
<dbReference type="PANTHER" id="PTHR14614">
    <property type="entry name" value="HEPATOCELLULAR CARCINOMA-ASSOCIATED ANTIGEN"/>
    <property type="match status" value="1"/>
</dbReference>
<dbReference type="GO" id="GO:0005829">
    <property type="term" value="C:cytosol"/>
    <property type="evidence" value="ECO:0007669"/>
    <property type="project" value="TreeGrafter"/>
</dbReference>
<protein>
    <submittedName>
        <fullName evidence="1">Uncharacterized protein</fullName>
    </submittedName>
</protein>
<dbReference type="SUPFAM" id="SSF53335">
    <property type="entry name" value="S-adenosyl-L-methionine-dependent methyltransferases"/>
    <property type="match status" value="1"/>
</dbReference>
<proteinExistence type="predicted"/>
<gene>
    <name evidence="1" type="ORF">BT67DRAFT_442591</name>
</gene>
<organism evidence="1 2">
    <name type="scientific">Trichocladium antarcticum</name>
    <dbReference type="NCBI Taxonomy" id="1450529"/>
    <lineage>
        <taxon>Eukaryota</taxon>
        <taxon>Fungi</taxon>
        <taxon>Dikarya</taxon>
        <taxon>Ascomycota</taxon>
        <taxon>Pezizomycotina</taxon>
        <taxon>Sordariomycetes</taxon>
        <taxon>Sordariomycetidae</taxon>
        <taxon>Sordariales</taxon>
        <taxon>Chaetomiaceae</taxon>
        <taxon>Trichocladium</taxon>
    </lineage>
</organism>
<keyword evidence="2" id="KW-1185">Reference proteome</keyword>
<reference evidence="1" key="2">
    <citation type="submission" date="2023-05" db="EMBL/GenBank/DDBJ databases">
        <authorList>
            <consortium name="Lawrence Berkeley National Laboratory"/>
            <person name="Steindorff A."/>
            <person name="Hensen N."/>
            <person name="Bonometti L."/>
            <person name="Westerberg I."/>
            <person name="Brannstrom I.O."/>
            <person name="Guillou S."/>
            <person name="Cros-Aarteil S."/>
            <person name="Calhoun S."/>
            <person name="Haridas S."/>
            <person name="Kuo A."/>
            <person name="Mondo S."/>
            <person name="Pangilinan J."/>
            <person name="Riley R."/>
            <person name="Labutti K."/>
            <person name="Andreopoulos B."/>
            <person name="Lipzen A."/>
            <person name="Chen C."/>
            <person name="Yanf M."/>
            <person name="Daum C."/>
            <person name="Ng V."/>
            <person name="Clum A."/>
            <person name="Ohm R."/>
            <person name="Martin F."/>
            <person name="Silar P."/>
            <person name="Natvig D."/>
            <person name="Lalanne C."/>
            <person name="Gautier V."/>
            <person name="Ament-Velasquez S.L."/>
            <person name="Kruys A."/>
            <person name="Hutchinson M.I."/>
            <person name="Powell A.J."/>
            <person name="Barry K."/>
            <person name="Miller A.N."/>
            <person name="Grigoriev I.V."/>
            <person name="Debuchy R."/>
            <person name="Gladieux P."/>
            <person name="Thoren M.H."/>
            <person name="Johannesson H."/>
        </authorList>
    </citation>
    <scope>NUCLEOTIDE SEQUENCE</scope>
    <source>
        <strain evidence="1">CBS 123565</strain>
    </source>
</reference>
<comment type="caution">
    <text evidence="1">The sequence shown here is derived from an EMBL/GenBank/DDBJ whole genome shotgun (WGS) entry which is preliminary data.</text>
</comment>
<dbReference type="InterPro" id="IPR019410">
    <property type="entry name" value="Methyltransf_16"/>
</dbReference>
<accession>A0AAN6ZDQ0</accession>
<dbReference type="InterPro" id="IPR029063">
    <property type="entry name" value="SAM-dependent_MTases_sf"/>
</dbReference>
<dbReference type="PANTHER" id="PTHR14614:SF132">
    <property type="entry name" value="PROTEIN-LYSINE METHYLTRANSFERASE C42C1.13"/>
    <property type="match status" value="1"/>
</dbReference>
<evidence type="ECO:0000313" key="2">
    <source>
        <dbReference type="Proteomes" id="UP001304895"/>
    </source>
</evidence>
<evidence type="ECO:0000313" key="1">
    <source>
        <dbReference type="EMBL" id="KAK4133674.1"/>
    </source>
</evidence>
<dbReference type="GO" id="GO:0008757">
    <property type="term" value="F:S-adenosylmethionine-dependent methyltransferase activity"/>
    <property type="evidence" value="ECO:0007669"/>
    <property type="project" value="UniProtKB-ARBA"/>
</dbReference>
<name>A0AAN6ZDQ0_9PEZI</name>
<dbReference type="Pfam" id="PF10294">
    <property type="entry name" value="Methyltransf_16"/>
    <property type="match status" value="1"/>
</dbReference>
<reference evidence="1" key="1">
    <citation type="journal article" date="2023" name="Mol. Phylogenet. Evol.">
        <title>Genome-scale phylogeny and comparative genomics of the fungal order Sordariales.</title>
        <authorList>
            <person name="Hensen N."/>
            <person name="Bonometti L."/>
            <person name="Westerberg I."/>
            <person name="Brannstrom I.O."/>
            <person name="Guillou S."/>
            <person name="Cros-Aarteil S."/>
            <person name="Calhoun S."/>
            <person name="Haridas S."/>
            <person name="Kuo A."/>
            <person name="Mondo S."/>
            <person name="Pangilinan J."/>
            <person name="Riley R."/>
            <person name="LaButti K."/>
            <person name="Andreopoulos B."/>
            <person name="Lipzen A."/>
            <person name="Chen C."/>
            <person name="Yan M."/>
            <person name="Daum C."/>
            <person name="Ng V."/>
            <person name="Clum A."/>
            <person name="Steindorff A."/>
            <person name="Ohm R.A."/>
            <person name="Martin F."/>
            <person name="Silar P."/>
            <person name="Natvig D.O."/>
            <person name="Lalanne C."/>
            <person name="Gautier V."/>
            <person name="Ament-Velasquez S.L."/>
            <person name="Kruys A."/>
            <person name="Hutchinson M.I."/>
            <person name="Powell A.J."/>
            <person name="Barry K."/>
            <person name="Miller A.N."/>
            <person name="Grigoriev I.V."/>
            <person name="Debuchy R."/>
            <person name="Gladieux P."/>
            <person name="Hiltunen Thoren M."/>
            <person name="Johannesson H."/>
        </authorList>
    </citation>
    <scope>NUCLEOTIDE SEQUENCE</scope>
    <source>
        <strain evidence="1">CBS 123565</strain>
    </source>
</reference>
<dbReference type="EMBL" id="MU853411">
    <property type="protein sequence ID" value="KAK4133674.1"/>
    <property type="molecule type" value="Genomic_DNA"/>
</dbReference>